<dbReference type="InterPro" id="IPR048447">
    <property type="entry name" value="DUF1980_C"/>
</dbReference>
<dbReference type="Pfam" id="PF09323">
    <property type="entry name" value="DUF1980"/>
    <property type="match status" value="1"/>
</dbReference>
<dbReference type="InterPro" id="IPR048493">
    <property type="entry name" value="DUF1980_N"/>
</dbReference>
<gene>
    <name evidence="5" type="ORF">CLPUN_16160</name>
</gene>
<evidence type="ECO:0000313" key="6">
    <source>
        <dbReference type="Proteomes" id="UP000190890"/>
    </source>
</evidence>
<dbReference type="Proteomes" id="UP000190890">
    <property type="component" value="Unassembled WGS sequence"/>
</dbReference>
<keyword evidence="2" id="KW-0812">Transmembrane</keyword>
<dbReference type="NCBIfam" id="TIGR03943">
    <property type="entry name" value="TIGR03943 family putative permease subunit"/>
    <property type="match status" value="1"/>
</dbReference>
<keyword evidence="2" id="KW-0472">Membrane</keyword>
<feature type="transmembrane region" description="Helical" evidence="2">
    <location>
        <begin position="9"/>
        <end position="27"/>
    </location>
</feature>
<feature type="region of interest" description="Disordered" evidence="1">
    <location>
        <begin position="113"/>
        <end position="146"/>
    </location>
</feature>
<keyword evidence="2" id="KW-1133">Transmembrane helix</keyword>
<protein>
    <submittedName>
        <fullName evidence="5">Putative two-component membrane permease complex subunit</fullName>
    </submittedName>
</protein>
<feature type="compositionally biased region" description="Basic and acidic residues" evidence="1">
    <location>
        <begin position="133"/>
        <end position="146"/>
    </location>
</feature>
<feature type="compositionally biased region" description="Low complexity" evidence="1">
    <location>
        <begin position="113"/>
        <end position="126"/>
    </location>
</feature>
<evidence type="ECO:0000256" key="1">
    <source>
        <dbReference type="SAM" id="MobiDB-lite"/>
    </source>
</evidence>
<proteinExistence type="predicted"/>
<name>A0A1S8TPL9_9CLOT</name>
<keyword evidence="6" id="KW-1185">Reference proteome</keyword>
<feature type="transmembrane region" description="Helical" evidence="2">
    <location>
        <begin position="71"/>
        <end position="87"/>
    </location>
</feature>
<dbReference type="EMBL" id="LZZM01000099">
    <property type="protein sequence ID" value="OOM79666.1"/>
    <property type="molecule type" value="Genomic_DNA"/>
</dbReference>
<evidence type="ECO:0000313" key="5">
    <source>
        <dbReference type="EMBL" id="OOM79666.1"/>
    </source>
</evidence>
<reference evidence="5 6" key="1">
    <citation type="submission" date="2016-05" db="EMBL/GenBank/DDBJ databases">
        <title>Microbial solvent formation.</title>
        <authorList>
            <person name="Poehlein A."/>
            <person name="Montoya Solano J.D."/>
            <person name="Flitsch S."/>
            <person name="Krabben P."/>
            <person name="Duerre P."/>
            <person name="Daniel R."/>
        </authorList>
    </citation>
    <scope>NUCLEOTIDE SEQUENCE [LARGE SCALE GENOMIC DNA]</scope>
    <source>
        <strain evidence="5 6">DSM 2619</strain>
    </source>
</reference>
<evidence type="ECO:0000256" key="2">
    <source>
        <dbReference type="SAM" id="Phobius"/>
    </source>
</evidence>
<dbReference type="InterPro" id="IPR015402">
    <property type="entry name" value="DUF1980"/>
</dbReference>
<dbReference type="STRING" id="29367.CLPUN_16160"/>
<dbReference type="RefSeq" id="WP_077846791.1">
    <property type="nucleotide sequence ID" value="NZ_LZZM01000099.1"/>
</dbReference>
<dbReference type="InterPro" id="IPR052955">
    <property type="entry name" value="UPF0703_membrane_permease"/>
</dbReference>
<dbReference type="OrthoDB" id="9770408at2"/>
<dbReference type="AlphaFoldDB" id="A0A1S8TPL9"/>
<accession>A0A1S8TPL9</accession>
<feature type="domain" description="DUF1980" evidence="3">
    <location>
        <begin position="10"/>
        <end position="99"/>
    </location>
</feature>
<evidence type="ECO:0000259" key="4">
    <source>
        <dbReference type="Pfam" id="PF21537"/>
    </source>
</evidence>
<dbReference type="PANTHER" id="PTHR40047:SF1">
    <property type="entry name" value="UPF0703 PROTEIN YCGQ"/>
    <property type="match status" value="1"/>
</dbReference>
<organism evidence="5 6">
    <name type="scientific">Clostridium puniceum</name>
    <dbReference type="NCBI Taxonomy" id="29367"/>
    <lineage>
        <taxon>Bacteria</taxon>
        <taxon>Bacillati</taxon>
        <taxon>Bacillota</taxon>
        <taxon>Clostridia</taxon>
        <taxon>Eubacteriales</taxon>
        <taxon>Clostridiaceae</taxon>
        <taxon>Clostridium</taxon>
    </lineage>
</organism>
<dbReference type="Pfam" id="PF21537">
    <property type="entry name" value="DUF1980_C"/>
    <property type="match status" value="1"/>
</dbReference>
<feature type="transmembrane region" description="Helical" evidence="2">
    <location>
        <begin position="39"/>
        <end position="59"/>
    </location>
</feature>
<sequence>MKKLNIDIFIKILILLRFSAFYFKIIINNEIIRYVNPKIIPFAILGMIAMFIIVLFLVKELFNNKKKKVKFKNYVIFIIPLIMIFFMESNSASSTTIKSSDANASSNITLNDNLKNNTNQDNNLKNSSTFDLYEGKTESDGKGASDKKQLDIKENVINVNSKNFVFSLDEILSNPDKYVGTDIEITGFVYKDENIKENEFVIGRFMMACCAADMQIAGIRCEHSNLESYSNDTWIKVKGKIKKDTYNSTVDPIIVVDHMEKDLNPDTSYVYPF</sequence>
<comment type="caution">
    <text evidence="5">The sequence shown here is derived from an EMBL/GenBank/DDBJ whole genome shotgun (WGS) entry which is preliminary data.</text>
</comment>
<dbReference type="PANTHER" id="PTHR40047">
    <property type="entry name" value="UPF0703 PROTEIN YCGQ"/>
    <property type="match status" value="1"/>
</dbReference>
<feature type="domain" description="DUF1980" evidence="4">
    <location>
        <begin position="141"/>
        <end position="272"/>
    </location>
</feature>
<evidence type="ECO:0000259" key="3">
    <source>
        <dbReference type="Pfam" id="PF09323"/>
    </source>
</evidence>